<accession>A0A0C6PE68</accession>
<dbReference type="HOGENOM" id="CLU_145407_1_2_4"/>
<name>A0A0C6PE68_BORBO</name>
<dbReference type="Proteomes" id="UP000007564">
    <property type="component" value="Chromosome"/>
</dbReference>
<evidence type="ECO:0000259" key="1">
    <source>
        <dbReference type="Pfam" id="PF07045"/>
    </source>
</evidence>
<dbReference type="Pfam" id="PF07045">
    <property type="entry name" value="DUF1330"/>
    <property type="match status" value="1"/>
</dbReference>
<dbReference type="EMBL" id="HE965806">
    <property type="protein sequence ID" value="CCJ56625.1"/>
    <property type="molecule type" value="Genomic_DNA"/>
</dbReference>
<dbReference type="SUPFAM" id="SSF54909">
    <property type="entry name" value="Dimeric alpha+beta barrel"/>
    <property type="match status" value="1"/>
</dbReference>
<feature type="domain" description="DUF1330" evidence="1">
    <location>
        <begin position="2"/>
        <end position="94"/>
    </location>
</feature>
<evidence type="ECO:0000313" key="2">
    <source>
        <dbReference type="EMBL" id="CCJ56625.1"/>
    </source>
</evidence>
<dbReference type="RefSeq" id="WP_015065135.1">
    <property type="nucleotide sequence ID" value="NC_019382.1"/>
</dbReference>
<dbReference type="KEGG" id="bbh:BN112_4711"/>
<protein>
    <recommendedName>
        <fullName evidence="1">DUF1330 domain-containing protein</fullName>
    </recommendedName>
</protein>
<dbReference type="OrthoDB" id="516779at2"/>
<dbReference type="Gene3D" id="3.30.70.100">
    <property type="match status" value="1"/>
</dbReference>
<gene>
    <name evidence="2" type="ORF">BN112_4711</name>
</gene>
<dbReference type="InterPro" id="IPR011008">
    <property type="entry name" value="Dimeric_a/b-barrel"/>
</dbReference>
<evidence type="ECO:0000313" key="3">
    <source>
        <dbReference type="Proteomes" id="UP000007564"/>
    </source>
</evidence>
<dbReference type="InterPro" id="IPR010753">
    <property type="entry name" value="DUF1330"/>
</dbReference>
<proteinExistence type="predicted"/>
<dbReference type="PANTHER" id="PTHR41521:SF4">
    <property type="entry name" value="BLR0684 PROTEIN"/>
    <property type="match status" value="1"/>
</dbReference>
<dbReference type="PANTHER" id="PTHR41521">
    <property type="match status" value="1"/>
</dbReference>
<dbReference type="AlphaFoldDB" id="A0A0C6PE68"/>
<organism evidence="2 3">
    <name type="scientific">Bordetella bronchiseptica 253</name>
    <dbReference type="NCBI Taxonomy" id="568707"/>
    <lineage>
        <taxon>Bacteria</taxon>
        <taxon>Pseudomonadati</taxon>
        <taxon>Pseudomonadota</taxon>
        <taxon>Betaproteobacteria</taxon>
        <taxon>Burkholderiales</taxon>
        <taxon>Alcaligenaceae</taxon>
        <taxon>Bordetella</taxon>
    </lineage>
</organism>
<reference evidence="2 3" key="1">
    <citation type="journal article" date="2012" name="BMC Genomics">
        <title>Comparative genomics of the classical Bordetella subspecies: the evolution and exchange of virulence-associated diversity amongst closely related pathogens.</title>
        <authorList>
            <person name="Park J."/>
            <person name="Zhang Y."/>
            <person name="Buboltz A.M."/>
            <person name="Zhang X."/>
            <person name="Schuster S.C."/>
            <person name="Ahuja U."/>
            <person name="Liu M."/>
            <person name="Miller J.F."/>
            <person name="Sebaihia M."/>
            <person name="Bentley S.D."/>
            <person name="Parkhill J."/>
            <person name="Harvill E.T."/>
        </authorList>
    </citation>
    <scope>NUCLEOTIDE SEQUENCE [LARGE SCALE GENOMIC DNA]</scope>
    <source>
        <strain evidence="2 3">253</strain>
    </source>
</reference>
<sequence length="94" mass="10748">MSAYLIADVSVTKPAQYEDYKRLSTLAMRAYDAKVLVRGGESRHLEGREPGRTVIMEFPSMDKAQAFYDSYQYRRARNAREGAAIMNMFIVQGM</sequence>